<accession>A0ABQ8UWB2</accession>
<sequence length="252" mass="26118">MADPLLERFQRLAGRSTQKASAPTPRCSAAEDERQLMNRLELISPPSAPILTAEQLAARMQALRPAVGAPLSEGELNARLGALRPEGRPVGEAELAARLADLTPARPANWQPAPPQPPNTCALGAAWLPTPSGGAECDPVEALLARVQAEVDFERAHPGAALGPAPPEAHPGQGHPHRKRPSRSGEPSRHTAAASPSSPTSSPSSPSSPAPGEDDSTTTSATSTASSGTEGEEGGRRARPKGKSGPSRSRRR</sequence>
<organism evidence="2 3">
    <name type="scientific">Paratrimastix pyriformis</name>
    <dbReference type="NCBI Taxonomy" id="342808"/>
    <lineage>
        <taxon>Eukaryota</taxon>
        <taxon>Metamonada</taxon>
        <taxon>Preaxostyla</taxon>
        <taxon>Paratrimastigidae</taxon>
        <taxon>Paratrimastix</taxon>
    </lineage>
</organism>
<reference evidence="2" key="1">
    <citation type="journal article" date="2022" name="bioRxiv">
        <title>Genomics of Preaxostyla Flagellates Illuminates Evolutionary Transitions and the Path Towards Mitochondrial Loss.</title>
        <authorList>
            <person name="Novak L.V.F."/>
            <person name="Treitli S.C."/>
            <person name="Pyrih J."/>
            <person name="Halakuc P."/>
            <person name="Pipaliya S.V."/>
            <person name="Vacek V."/>
            <person name="Brzon O."/>
            <person name="Soukal P."/>
            <person name="Eme L."/>
            <person name="Dacks J.B."/>
            <person name="Karnkowska A."/>
            <person name="Elias M."/>
            <person name="Hampl V."/>
        </authorList>
    </citation>
    <scope>NUCLEOTIDE SEQUENCE</scope>
    <source>
        <strain evidence="2">RCP-MX</strain>
    </source>
</reference>
<feature type="compositionally biased region" description="Basic residues" evidence="1">
    <location>
        <begin position="237"/>
        <end position="252"/>
    </location>
</feature>
<comment type="caution">
    <text evidence="2">The sequence shown here is derived from an EMBL/GenBank/DDBJ whole genome shotgun (WGS) entry which is preliminary data.</text>
</comment>
<feature type="region of interest" description="Disordered" evidence="1">
    <location>
        <begin position="154"/>
        <end position="252"/>
    </location>
</feature>
<dbReference type="Proteomes" id="UP001141327">
    <property type="component" value="Unassembled WGS sequence"/>
</dbReference>
<evidence type="ECO:0000313" key="3">
    <source>
        <dbReference type="Proteomes" id="UP001141327"/>
    </source>
</evidence>
<protein>
    <submittedName>
        <fullName evidence="2">Uncharacterized protein</fullName>
    </submittedName>
</protein>
<dbReference type="EMBL" id="JAPMOS010000001">
    <property type="protein sequence ID" value="KAJ4463163.1"/>
    <property type="molecule type" value="Genomic_DNA"/>
</dbReference>
<evidence type="ECO:0000256" key="1">
    <source>
        <dbReference type="SAM" id="MobiDB-lite"/>
    </source>
</evidence>
<feature type="region of interest" description="Disordered" evidence="1">
    <location>
        <begin position="10"/>
        <end position="31"/>
    </location>
</feature>
<gene>
    <name evidence="2" type="ORF">PAPYR_445</name>
</gene>
<name>A0ABQ8UWB2_9EUKA</name>
<proteinExistence type="predicted"/>
<keyword evidence="3" id="KW-1185">Reference proteome</keyword>
<evidence type="ECO:0000313" key="2">
    <source>
        <dbReference type="EMBL" id="KAJ4463163.1"/>
    </source>
</evidence>
<feature type="compositionally biased region" description="Low complexity" evidence="1">
    <location>
        <begin position="191"/>
        <end position="229"/>
    </location>
</feature>